<reference evidence="1" key="1">
    <citation type="submission" date="2020-05" db="EMBL/GenBank/DDBJ databases">
        <authorList>
            <person name="Chiriac C."/>
            <person name="Salcher M."/>
            <person name="Ghai R."/>
            <person name="Kavagutti S V."/>
        </authorList>
    </citation>
    <scope>NUCLEOTIDE SEQUENCE</scope>
</reference>
<accession>A0A6J7WMB9</accession>
<dbReference type="EMBL" id="LR798267">
    <property type="protein sequence ID" value="CAB5218980.1"/>
    <property type="molecule type" value="Genomic_DNA"/>
</dbReference>
<protein>
    <submittedName>
        <fullName evidence="1">Uncharacterized protein</fullName>
    </submittedName>
</protein>
<proteinExistence type="predicted"/>
<name>A0A6J7WMB9_9CAUD</name>
<evidence type="ECO:0000313" key="1">
    <source>
        <dbReference type="EMBL" id="CAB5218980.1"/>
    </source>
</evidence>
<organism evidence="1">
    <name type="scientific">uncultured Caudovirales phage</name>
    <dbReference type="NCBI Taxonomy" id="2100421"/>
    <lineage>
        <taxon>Viruses</taxon>
        <taxon>Duplodnaviria</taxon>
        <taxon>Heunggongvirae</taxon>
        <taxon>Uroviricota</taxon>
        <taxon>Caudoviricetes</taxon>
        <taxon>Peduoviridae</taxon>
        <taxon>Maltschvirus</taxon>
        <taxon>Maltschvirus maltsch</taxon>
    </lineage>
</organism>
<gene>
    <name evidence="1" type="ORF">UFOVP221_13</name>
</gene>
<sequence>MADAPLIGKREFEHDGPVVRLLMCFVCNSIEELPEYSGPPEHDYLLEISVEKHVFPSGEPHKGKLFLLPVKTWANEKSRKEIVQQLRGGGSAGLDALSPEGNYYATKMQFAEDAMTCYERHNRPQVGCPDYGTPEKRLLPNTAKERSELGIESPENAPGPKIYLCNFCPMHSIVTTNNRMAKGLYND</sequence>